<evidence type="ECO:0000256" key="12">
    <source>
        <dbReference type="ARBA" id="ARBA00023242"/>
    </source>
</evidence>
<keyword evidence="7" id="KW-0949">S-adenosyl-L-methionine</keyword>
<evidence type="ECO:0000259" key="14">
    <source>
        <dbReference type="PROSITE" id="PS50280"/>
    </source>
</evidence>
<dbReference type="EMBL" id="CAQQ02394027">
    <property type="status" value="NOT_ANNOTATED_CDS"/>
    <property type="molecule type" value="Genomic_DNA"/>
</dbReference>
<organism evidence="18 19">
    <name type="scientific">Megaselia scalaris</name>
    <name type="common">Humpbacked fly</name>
    <name type="synonym">Phora scalaris</name>
    <dbReference type="NCBI Taxonomy" id="36166"/>
    <lineage>
        <taxon>Eukaryota</taxon>
        <taxon>Metazoa</taxon>
        <taxon>Ecdysozoa</taxon>
        <taxon>Arthropoda</taxon>
        <taxon>Hexapoda</taxon>
        <taxon>Insecta</taxon>
        <taxon>Pterygota</taxon>
        <taxon>Neoptera</taxon>
        <taxon>Endopterygota</taxon>
        <taxon>Diptera</taxon>
        <taxon>Brachycera</taxon>
        <taxon>Muscomorpha</taxon>
        <taxon>Platypezoidea</taxon>
        <taxon>Phoridae</taxon>
        <taxon>Megaseliini</taxon>
        <taxon>Megaselia</taxon>
    </lineage>
</organism>
<dbReference type="Gene3D" id="2.30.30.140">
    <property type="match status" value="2"/>
</dbReference>
<dbReference type="PROSITE" id="PS50868">
    <property type="entry name" value="POST_SET"/>
    <property type="match status" value="1"/>
</dbReference>
<keyword evidence="4" id="KW-0597">Phosphoprotein</keyword>
<feature type="compositionally biased region" description="Basic and acidic residues" evidence="13">
    <location>
        <begin position="826"/>
        <end position="836"/>
    </location>
</feature>
<evidence type="ECO:0000256" key="5">
    <source>
        <dbReference type="ARBA" id="ARBA00022603"/>
    </source>
</evidence>
<proteinExistence type="predicted"/>
<dbReference type="STRING" id="36166.T1GRE9"/>
<dbReference type="CDD" id="cd15566">
    <property type="entry name" value="PHD3_NSD"/>
    <property type="match status" value="1"/>
</dbReference>
<dbReference type="SMART" id="SM00317">
    <property type="entry name" value="SET"/>
    <property type="match status" value="1"/>
</dbReference>
<evidence type="ECO:0000256" key="13">
    <source>
        <dbReference type="SAM" id="MobiDB-lite"/>
    </source>
</evidence>
<evidence type="ECO:0000259" key="16">
    <source>
        <dbReference type="PROSITE" id="PS50868"/>
    </source>
</evidence>
<keyword evidence="3" id="KW-0158">Chromosome</keyword>
<sequence length="1043" mass="120508">MAKLKKEFKKLEFMRNRNPSIFPNVNKQRKNYTPDLTNNIFCKFCKSTTSSETSHIIKCEKSCGNCFHASCLKGDVKQKRKKSERQSKSKTNVENSNNLTSICDECQADENHLNNCFVCKLPVKFIDDNVADEKSKCLTLNCGKYYHKSCLKMWPQSTWHTGSKQINFICPSHTCHTCVSDNPRGRSVQNSKTKFLKCVLCPASYHRSSACIPAGTQLINNTSIVCPRHDQNDKNHVNVNWCFFCAEGGELVCCETCPASVHVGCLSEPVPSEKYYCDDCESGRLPLYGELVWVRFGTHRWWPSLILPPTETPLNIRRMKHYPSEFVVRFFGTNDHAWISRSRVYLCQDDDWNVQQKNFSSKEGRFIKGIQEAKRIMEIIKTRKLKLEMTDSSSDDVHIPLPYVKVKINKVVSPVKWSDLYDEDKVINCNCSKDIEHPCGPDTGCLNRSLLIECDPKTCPAGDRCENQLFEKRLHPKMKIKYLSGKGFGLIAMENIAAGTFICEYAGEIIDNKEYQRRLQQQAYEKNDDYYFLTLQHNYYIDAGPKGNIGRFMNHSCDPNCESQKWSVRGITRIGLFAIRDISEHEELTFNYMFQSDSHNKKICFCKTSKCSGFIGVKYSEKPVELFPKKLKKCHQKPHFTENISISPFPQICCYCVTELFTKKWSHDLKLLQTDFNPKFMEIKSPSENEKKSRYGRVQKELNIQIKSPKTKDHTLIGFFRLSPKSKDNQVKTKIETLADNLVKKNRNIMNNSQINNENTEEDTVKDEFPKFVVEDTNASHDLNAIQEIVSSDGLAKEDELNDSLESPDFELHEPSGKEIFKSTEDIPSFDHESPNKENLNNNLENEKLKAERSPDSKDSANGSSIDTEIISVKSGELYWAQIGSYPYWPCMISPDPDKKTVSYKDNLLLKVTYHVRFFADNGRRSWVKEDRLLPYHGREPFVQRFSKITPKKKRNSIDFQHKLYRKTVNNKTWDLAIEEADSLVPYSLQERIKLFEAILDKSRNEVKAFVDYQKAVYTILRIVCYQPKFKLINGLDRCLQIP</sequence>
<dbReference type="InterPro" id="IPR001965">
    <property type="entry name" value="Znf_PHD"/>
</dbReference>
<dbReference type="GO" id="GO:0032259">
    <property type="term" value="P:methylation"/>
    <property type="evidence" value="ECO:0007669"/>
    <property type="project" value="UniProtKB-KW"/>
</dbReference>
<feature type="compositionally biased region" description="Basic and acidic residues" evidence="13">
    <location>
        <begin position="845"/>
        <end position="859"/>
    </location>
</feature>
<evidence type="ECO:0000256" key="3">
    <source>
        <dbReference type="ARBA" id="ARBA00022454"/>
    </source>
</evidence>
<dbReference type="EnsemblMetazoa" id="MESCA006230-RA">
    <property type="protein sequence ID" value="MESCA006230-PA"/>
    <property type="gene ID" value="MESCA006230"/>
</dbReference>
<dbReference type="SUPFAM" id="SSF57903">
    <property type="entry name" value="FYVE/PHD zinc finger"/>
    <property type="match status" value="2"/>
</dbReference>
<keyword evidence="6" id="KW-0808">Transferase</keyword>
<feature type="domain" description="Post-SET" evidence="16">
    <location>
        <begin position="600"/>
        <end position="616"/>
    </location>
</feature>
<dbReference type="Pfam" id="PF23004">
    <property type="entry name" value="PHDvar_NSD"/>
    <property type="match status" value="1"/>
</dbReference>
<dbReference type="InterPro" id="IPR001214">
    <property type="entry name" value="SET_dom"/>
</dbReference>
<evidence type="ECO:0000259" key="17">
    <source>
        <dbReference type="PROSITE" id="PS51215"/>
    </source>
</evidence>
<dbReference type="PROSITE" id="PS01359">
    <property type="entry name" value="ZF_PHD_1"/>
    <property type="match status" value="1"/>
</dbReference>
<evidence type="ECO:0000256" key="2">
    <source>
        <dbReference type="ARBA" id="ARBA00004286"/>
    </source>
</evidence>
<feature type="domain" description="SET" evidence="14">
    <location>
        <begin position="476"/>
        <end position="593"/>
    </location>
</feature>
<evidence type="ECO:0000256" key="7">
    <source>
        <dbReference type="ARBA" id="ARBA00022691"/>
    </source>
</evidence>
<dbReference type="InterPro" id="IPR000313">
    <property type="entry name" value="PWWP_dom"/>
</dbReference>
<keyword evidence="12" id="KW-0539">Nucleus</keyword>
<evidence type="ECO:0000256" key="1">
    <source>
        <dbReference type="ARBA" id="ARBA00004123"/>
    </source>
</evidence>
<dbReference type="InterPro" id="IPR055197">
    <property type="entry name" value="PHDvar_NSD"/>
</dbReference>
<evidence type="ECO:0000256" key="9">
    <source>
        <dbReference type="ARBA" id="ARBA00022737"/>
    </source>
</evidence>
<evidence type="ECO:0000256" key="11">
    <source>
        <dbReference type="ARBA" id="ARBA00022833"/>
    </source>
</evidence>
<dbReference type="GO" id="GO:0140938">
    <property type="term" value="F:histone H3 methyltransferase activity"/>
    <property type="evidence" value="ECO:0007669"/>
    <property type="project" value="UniProtKB-ARBA"/>
</dbReference>
<dbReference type="GO" id="GO:0005634">
    <property type="term" value="C:nucleus"/>
    <property type="evidence" value="ECO:0007669"/>
    <property type="project" value="UniProtKB-SubCell"/>
</dbReference>
<dbReference type="SUPFAM" id="SSF82199">
    <property type="entry name" value="SET domain"/>
    <property type="match status" value="1"/>
</dbReference>
<dbReference type="InterPro" id="IPR046341">
    <property type="entry name" value="SET_dom_sf"/>
</dbReference>
<dbReference type="CDD" id="cd05838">
    <property type="entry name" value="PWWP_NSD_rpt2"/>
    <property type="match status" value="1"/>
</dbReference>
<dbReference type="Proteomes" id="UP000015102">
    <property type="component" value="Unassembled WGS sequence"/>
</dbReference>
<evidence type="ECO:0000259" key="15">
    <source>
        <dbReference type="PROSITE" id="PS50812"/>
    </source>
</evidence>
<dbReference type="Pfam" id="PF00855">
    <property type="entry name" value="PWWP"/>
    <property type="match status" value="2"/>
</dbReference>
<dbReference type="PANTHER" id="PTHR22884">
    <property type="entry name" value="SET DOMAIN PROTEINS"/>
    <property type="match status" value="1"/>
</dbReference>
<keyword evidence="9" id="KW-0677">Repeat</keyword>
<protein>
    <recommendedName>
        <fullName evidence="20">Histone-lysine N-methyltransferase</fullName>
    </recommendedName>
</protein>
<evidence type="ECO:0000256" key="10">
    <source>
        <dbReference type="ARBA" id="ARBA00022771"/>
    </source>
</evidence>
<dbReference type="SMART" id="SM00249">
    <property type="entry name" value="PHD"/>
    <property type="match status" value="3"/>
</dbReference>
<dbReference type="SMART" id="SM00293">
    <property type="entry name" value="PWWP"/>
    <property type="match status" value="2"/>
</dbReference>
<dbReference type="Pfam" id="PF00856">
    <property type="entry name" value="SET"/>
    <property type="match status" value="1"/>
</dbReference>
<keyword evidence="5" id="KW-0489">Methyltransferase</keyword>
<feature type="region of interest" description="Disordered" evidence="13">
    <location>
        <begin position="826"/>
        <end position="864"/>
    </location>
</feature>
<feature type="domain" description="PWWP" evidence="15">
    <location>
        <begin position="875"/>
        <end position="939"/>
    </location>
</feature>
<dbReference type="GO" id="GO:0005694">
    <property type="term" value="C:chromosome"/>
    <property type="evidence" value="ECO:0007669"/>
    <property type="project" value="UniProtKB-SubCell"/>
</dbReference>
<dbReference type="PROSITE" id="PS50280">
    <property type="entry name" value="SET"/>
    <property type="match status" value="1"/>
</dbReference>
<evidence type="ECO:0000256" key="6">
    <source>
        <dbReference type="ARBA" id="ARBA00022679"/>
    </source>
</evidence>
<dbReference type="PROSITE" id="PS51215">
    <property type="entry name" value="AWS"/>
    <property type="match status" value="1"/>
</dbReference>
<evidence type="ECO:0000256" key="4">
    <source>
        <dbReference type="ARBA" id="ARBA00022553"/>
    </source>
</evidence>
<dbReference type="Pfam" id="PF22908">
    <property type="entry name" value="PHD_NSD"/>
    <property type="match status" value="1"/>
</dbReference>
<reference evidence="18" key="2">
    <citation type="submission" date="2015-06" db="UniProtKB">
        <authorList>
            <consortium name="EnsemblMetazoa"/>
        </authorList>
    </citation>
    <scope>IDENTIFICATION</scope>
</reference>
<accession>T1GRE9</accession>
<dbReference type="InterPro" id="IPR006560">
    <property type="entry name" value="AWS_dom"/>
</dbReference>
<dbReference type="SUPFAM" id="SSF63748">
    <property type="entry name" value="Tudor/PWWP/MBT"/>
    <property type="match status" value="2"/>
</dbReference>
<dbReference type="Pfam" id="PF17907">
    <property type="entry name" value="AWS"/>
    <property type="match status" value="1"/>
</dbReference>
<dbReference type="InterPro" id="IPR019786">
    <property type="entry name" value="Zinc_finger_PHD-type_CS"/>
</dbReference>
<dbReference type="Gene3D" id="3.30.40.10">
    <property type="entry name" value="Zinc/RING finger domain, C3HC4 (zinc finger)"/>
    <property type="match status" value="3"/>
</dbReference>
<dbReference type="GO" id="GO:0008270">
    <property type="term" value="F:zinc ion binding"/>
    <property type="evidence" value="ECO:0007669"/>
    <property type="project" value="UniProtKB-KW"/>
</dbReference>
<dbReference type="InterPro" id="IPR050777">
    <property type="entry name" value="SET2_Histone-Lys_MeTrsfase"/>
</dbReference>
<dbReference type="InterPro" id="IPR013083">
    <property type="entry name" value="Znf_RING/FYVE/PHD"/>
</dbReference>
<keyword evidence="10" id="KW-0863">Zinc-finger</keyword>
<evidence type="ECO:0000313" key="18">
    <source>
        <dbReference type="EnsemblMetazoa" id="MESCA006230-PA"/>
    </source>
</evidence>
<keyword evidence="11" id="KW-0862">Zinc</keyword>
<dbReference type="CDD" id="cd15565">
    <property type="entry name" value="PHD2_NSD"/>
    <property type="match status" value="1"/>
</dbReference>
<keyword evidence="19" id="KW-1185">Reference proteome</keyword>
<dbReference type="CDD" id="cd15567">
    <property type="entry name" value="PHD4_NSD"/>
    <property type="match status" value="1"/>
</dbReference>
<reference evidence="19" key="1">
    <citation type="submission" date="2013-02" db="EMBL/GenBank/DDBJ databases">
        <authorList>
            <person name="Hughes D."/>
        </authorList>
    </citation>
    <scope>NUCLEOTIDE SEQUENCE</scope>
    <source>
        <strain>Durham</strain>
        <strain evidence="19">NC isolate 2 -- Noor lab</strain>
    </source>
</reference>
<dbReference type="GO" id="GO:0016279">
    <property type="term" value="F:protein-lysine N-methyltransferase activity"/>
    <property type="evidence" value="ECO:0007669"/>
    <property type="project" value="UniProtKB-ARBA"/>
</dbReference>
<evidence type="ECO:0008006" key="20">
    <source>
        <dbReference type="Google" id="ProtNLM"/>
    </source>
</evidence>
<feature type="domain" description="PWWP" evidence="15">
    <location>
        <begin position="288"/>
        <end position="350"/>
    </location>
</feature>
<dbReference type="InterPro" id="IPR003616">
    <property type="entry name" value="Post-SET_dom"/>
</dbReference>
<dbReference type="HOGENOM" id="CLU_292274_0_0_1"/>
<dbReference type="InterPro" id="IPR055198">
    <property type="entry name" value="NSD_PHD"/>
</dbReference>
<dbReference type="SMART" id="SM00570">
    <property type="entry name" value="AWS"/>
    <property type="match status" value="1"/>
</dbReference>
<dbReference type="Gene3D" id="2.170.270.10">
    <property type="entry name" value="SET domain"/>
    <property type="match status" value="1"/>
</dbReference>
<evidence type="ECO:0000256" key="8">
    <source>
        <dbReference type="ARBA" id="ARBA00022723"/>
    </source>
</evidence>
<dbReference type="CDD" id="cd20144">
    <property type="entry name" value="PWWP_NSD_rpt1"/>
    <property type="match status" value="1"/>
</dbReference>
<name>T1GRE9_MEGSC</name>
<dbReference type="InterPro" id="IPR011011">
    <property type="entry name" value="Znf_FYVE_PHD"/>
</dbReference>
<dbReference type="AlphaFoldDB" id="T1GRE9"/>
<dbReference type="PROSITE" id="PS50812">
    <property type="entry name" value="PWWP"/>
    <property type="match status" value="2"/>
</dbReference>
<feature type="domain" description="AWS" evidence="17">
    <location>
        <begin position="424"/>
        <end position="474"/>
    </location>
</feature>
<evidence type="ECO:0000313" key="19">
    <source>
        <dbReference type="Proteomes" id="UP000015102"/>
    </source>
</evidence>
<comment type="subcellular location">
    <subcellularLocation>
        <location evidence="2">Chromosome</location>
    </subcellularLocation>
    <subcellularLocation>
        <location evidence="1">Nucleus</location>
    </subcellularLocation>
</comment>
<keyword evidence="8" id="KW-0479">Metal-binding</keyword>